<dbReference type="EMBL" id="QKSB01000017">
    <property type="protein sequence ID" value="PZE15750.1"/>
    <property type="molecule type" value="Genomic_DNA"/>
</dbReference>
<sequence>MGINSILNPIKKTNNKEDVQASRQAEENQTFTTEELDHAWRSYVLKLQREKKSSLYSTLNAANHRLASDFSITIDLNNGNQVKEVDFIKPDFIGFLRKKLKNSNISLNYNMIEAKKASFTDNKSVFDDLSKENESLIKFRKMFNLDIDF</sequence>
<evidence type="ECO:0000313" key="2">
    <source>
        <dbReference type="Proteomes" id="UP000249248"/>
    </source>
</evidence>
<dbReference type="RefSeq" id="WP_111064585.1">
    <property type="nucleotide sequence ID" value="NZ_JBHUCU010000001.1"/>
</dbReference>
<protein>
    <recommendedName>
        <fullName evidence="3">DNA polymerase III subunit gamma/tau</fullName>
    </recommendedName>
</protein>
<proteinExistence type="predicted"/>
<reference evidence="1 2" key="1">
    <citation type="submission" date="2018-06" db="EMBL/GenBank/DDBJ databases">
        <title>The draft genome sequence of Crocinitomix sp. SM1701.</title>
        <authorList>
            <person name="Zhang X."/>
        </authorList>
    </citation>
    <scope>NUCLEOTIDE SEQUENCE [LARGE SCALE GENOMIC DNA]</scope>
    <source>
        <strain evidence="1 2">SM1701</strain>
    </source>
</reference>
<dbReference type="AlphaFoldDB" id="A0A2W1MX60"/>
<gene>
    <name evidence="1" type="ORF">DNU06_16365</name>
</gene>
<dbReference type="OrthoDB" id="1467844at2"/>
<name>A0A2W1MX60_9FLAO</name>
<evidence type="ECO:0008006" key="3">
    <source>
        <dbReference type="Google" id="ProtNLM"/>
    </source>
</evidence>
<keyword evidence="2" id="KW-1185">Reference proteome</keyword>
<comment type="caution">
    <text evidence="1">The sequence shown here is derived from an EMBL/GenBank/DDBJ whole genome shotgun (WGS) entry which is preliminary data.</text>
</comment>
<evidence type="ECO:0000313" key="1">
    <source>
        <dbReference type="EMBL" id="PZE15750.1"/>
    </source>
</evidence>
<organism evidence="1 2">
    <name type="scientific">Putridiphycobacter roseus</name>
    <dbReference type="NCBI Taxonomy" id="2219161"/>
    <lineage>
        <taxon>Bacteria</taxon>
        <taxon>Pseudomonadati</taxon>
        <taxon>Bacteroidota</taxon>
        <taxon>Flavobacteriia</taxon>
        <taxon>Flavobacteriales</taxon>
        <taxon>Crocinitomicaceae</taxon>
        <taxon>Putridiphycobacter</taxon>
    </lineage>
</organism>
<dbReference type="Proteomes" id="UP000249248">
    <property type="component" value="Unassembled WGS sequence"/>
</dbReference>
<accession>A0A2W1MX60</accession>